<evidence type="ECO:0000313" key="3">
    <source>
        <dbReference type="Proteomes" id="UP000236621"/>
    </source>
</evidence>
<dbReference type="STRING" id="45235.A0A2K3Q665"/>
<name>A0A2K3Q665_9HYPO</name>
<dbReference type="Proteomes" id="UP000236621">
    <property type="component" value="Unassembled WGS sequence"/>
</dbReference>
<dbReference type="AlphaFoldDB" id="A0A2K3Q665"/>
<feature type="region of interest" description="Disordered" evidence="1">
    <location>
        <begin position="1"/>
        <end position="25"/>
    </location>
</feature>
<proteinExistence type="predicted"/>
<accession>A0A2K3Q665</accession>
<keyword evidence="3" id="KW-1185">Reference proteome</keyword>
<organism evidence="2 3">
    <name type="scientific">Tolypocladium capitatum</name>
    <dbReference type="NCBI Taxonomy" id="45235"/>
    <lineage>
        <taxon>Eukaryota</taxon>
        <taxon>Fungi</taxon>
        <taxon>Dikarya</taxon>
        <taxon>Ascomycota</taxon>
        <taxon>Pezizomycotina</taxon>
        <taxon>Sordariomycetes</taxon>
        <taxon>Hypocreomycetidae</taxon>
        <taxon>Hypocreales</taxon>
        <taxon>Ophiocordycipitaceae</taxon>
        <taxon>Tolypocladium</taxon>
    </lineage>
</organism>
<comment type="caution">
    <text evidence="2">The sequence shown here is derived from an EMBL/GenBank/DDBJ whole genome shotgun (WGS) entry which is preliminary data.</text>
</comment>
<protein>
    <submittedName>
        <fullName evidence="2">Uncharacterized protein</fullName>
    </submittedName>
</protein>
<evidence type="ECO:0000313" key="2">
    <source>
        <dbReference type="EMBL" id="PNY22991.1"/>
    </source>
</evidence>
<evidence type="ECO:0000256" key="1">
    <source>
        <dbReference type="SAM" id="MobiDB-lite"/>
    </source>
</evidence>
<feature type="non-terminal residue" evidence="2">
    <location>
        <position position="277"/>
    </location>
</feature>
<dbReference type="EMBL" id="NRSZ01001164">
    <property type="protein sequence ID" value="PNY22991.1"/>
    <property type="molecule type" value="Genomic_DNA"/>
</dbReference>
<sequence>MASNTAARRASCALRPDIRSTQAHQQSLRLPRGSAILRRGSLVPDHAGCLRPEAGNRFAHKTPYAIRIIPVHPLRSSTTWLTEWRIGFGTKSHQIGADNPNSNQLNLYAATVYTFKRTSVQVPASCTILEDLLLQTAGGMESLRQGDRHIASTQWARLHPVKRFEMRNCVAELKKGQVSHEQDFIKATSRWYPGLINRLRGEVFPHGRRWETKDDGIYLWIKRILRSSDGPGGIERIIQYRHRVVVIHVQAARSSSIPLRGHRLGPWAASRDVPASP</sequence>
<reference evidence="2 3" key="1">
    <citation type="submission" date="2017-08" db="EMBL/GenBank/DDBJ databases">
        <title>Harnessing the power of phylogenomics to disentangle the directionality and signatures of interkingdom host jumping in the parasitic fungal genus Tolypocladium.</title>
        <authorList>
            <person name="Quandt C.A."/>
            <person name="Patterson W."/>
            <person name="Spatafora J.W."/>
        </authorList>
    </citation>
    <scope>NUCLEOTIDE SEQUENCE [LARGE SCALE GENOMIC DNA]</scope>
    <source>
        <strain evidence="2 3">CBS 113982</strain>
    </source>
</reference>
<gene>
    <name evidence="2" type="ORF">TCAP_07009</name>
</gene>